<reference evidence="1 2" key="1">
    <citation type="submission" date="2019-11" db="EMBL/GenBank/DDBJ databases">
        <title>Comparative genomics of hydrocarbon-degrading Desulfosarcina strains.</title>
        <authorList>
            <person name="Watanabe M."/>
            <person name="Kojima H."/>
            <person name="Fukui M."/>
        </authorList>
    </citation>
    <scope>NUCLEOTIDE SEQUENCE [LARGE SCALE GENOMIC DNA]</scope>
    <source>
        <strain evidence="1 2">PP31</strain>
    </source>
</reference>
<dbReference type="Proteomes" id="UP000427769">
    <property type="component" value="Chromosome"/>
</dbReference>
<proteinExistence type="predicted"/>
<dbReference type="InterPro" id="IPR029063">
    <property type="entry name" value="SAM-dependent_MTases_sf"/>
</dbReference>
<protein>
    <recommendedName>
        <fullName evidence="3">DNA adenine methylase</fullName>
    </recommendedName>
</protein>
<accession>A0A5K7Z3J3</accession>
<gene>
    <name evidence="1" type="ORF">DSCW_29650</name>
</gene>
<dbReference type="AlphaFoldDB" id="A0A5K7Z3J3"/>
<evidence type="ECO:0000313" key="2">
    <source>
        <dbReference type="Proteomes" id="UP000427769"/>
    </source>
</evidence>
<dbReference type="KEGG" id="dwd:DSCW_29650"/>
<organism evidence="1 2">
    <name type="scientific">Desulfosarcina widdelii</name>
    <dbReference type="NCBI Taxonomy" id="947919"/>
    <lineage>
        <taxon>Bacteria</taxon>
        <taxon>Pseudomonadati</taxon>
        <taxon>Thermodesulfobacteriota</taxon>
        <taxon>Desulfobacteria</taxon>
        <taxon>Desulfobacterales</taxon>
        <taxon>Desulfosarcinaceae</taxon>
        <taxon>Desulfosarcina</taxon>
    </lineage>
</organism>
<evidence type="ECO:0008006" key="3">
    <source>
        <dbReference type="Google" id="ProtNLM"/>
    </source>
</evidence>
<dbReference type="EMBL" id="AP021875">
    <property type="protein sequence ID" value="BBO75548.1"/>
    <property type="molecule type" value="Genomic_DNA"/>
</dbReference>
<evidence type="ECO:0000313" key="1">
    <source>
        <dbReference type="EMBL" id="BBO75548.1"/>
    </source>
</evidence>
<sequence>MFSTCARNRLLLCSFYEHNLELADYKRMAVVLAGISSRFIISINDHPDIREVFNNFEIKSMSLKYTVSKDKQTTGKKLLVSNF</sequence>
<keyword evidence="2" id="KW-1185">Reference proteome</keyword>
<name>A0A5K7Z3J3_9BACT</name>
<dbReference type="SUPFAM" id="SSF53335">
    <property type="entry name" value="S-adenosyl-L-methionine-dependent methyltransferases"/>
    <property type="match status" value="1"/>
</dbReference>
<dbReference type="Gene3D" id="3.40.50.150">
    <property type="entry name" value="Vaccinia Virus protein VP39"/>
    <property type="match status" value="1"/>
</dbReference>